<dbReference type="InterPro" id="IPR045861">
    <property type="entry name" value="CorA_cytoplasmic_dom"/>
</dbReference>
<keyword evidence="3" id="KW-0813">Transport</keyword>
<dbReference type="Gene3D" id="1.20.58.340">
    <property type="entry name" value="Magnesium transport protein CorA, transmembrane region"/>
    <property type="match status" value="2"/>
</dbReference>
<evidence type="ECO:0000313" key="15">
    <source>
        <dbReference type="Proteomes" id="UP000261324"/>
    </source>
</evidence>
<keyword evidence="4" id="KW-1003">Cell membrane</keyword>
<keyword evidence="5 13" id="KW-0812">Transmembrane</keyword>
<keyword evidence="12" id="KW-0175">Coiled coil</keyword>
<dbReference type="EMBL" id="QSRA01000010">
    <property type="protein sequence ID" value="RGK83144.1"/>
    <property type="molecule type" value="Genomic_DNA"/>
</dbReference>
<comment type="subcellular location">
    <subcellularLocation>
        <location evidence="1">Cell membrane</location>
        <topology evidence="1">Multi-pass membrane protein</topology>
    </subcellularLocation>
</comment>
<dbReference type="GO" id="GO:0000287">
    <property type="term" value="F:magnesium ion binding"/>
    <property type="evidence" value="ECO:0007669"/>
    <property type="project" value="TreeGrafter"/>
</dbReference>
<feature type="transmembrane region" description="Helical" evidence="13">
    <location>
        <begin position="253"/>
        <end position="276"/>
    </location>
</feature>
<evidence type="ECO:0000256" key="9">
    <source>
        <dbReference type="ARBA" id="ARBA00023136"/>
    </source>
</evidence>
<evidence type="ECO:0000256" key="3">
    <source>
        <dbReference type="ARBA" id="ARBA00022448"/>
    </source>
</evidence>
<dbReference type="GO" id="GO:0015087">
    <property type="term" value="F:cobalt ion transmembrane transporter activity"/>
    <property type="evidence" value="ECO:0007669"/>
    <property type="project" value="TreeGrafter"/>
</dbReference>
<proteinExistence type="inferred from homology"/>
<evidence type="ECO:0000256" key="11">
    <source>
        <dbReference type="ARBA" id="ARBA00045497"/>
    </source>
</evidence>
<dbReference type="PANTHER" id="PTHR46494">
    <property type="entry name" value="CORA FAMILY METAL ION TRANSPORTER (EUROFUNG)"/>
    <property type="match status" value="1"/>
</dbReference>
<keyword evidence="9 13" id="KW-0472">Membrane</keyword>
<gene>
    <name evidence="14" type="ORF">DXC93_08805</name>
</gene>
<dbReference type="SUPFAM" id="SSF143865">
    <property type="entry name" value="CorA soluble domain-like"/>
    <property type="match status" value="1"/>
</dbReference>
<protein>
    <recommendedName>
        <fullName evidence="16">Magnesium transporter</fullName>
    </recommendedName>
</protein>
<evidence type="ECO:0000256" key="4">
    <source>
        <dbReference type="ARBA" id="ARBA00022475"/>
    </source>
</evidence>
<dbReference type="SUPFAM" id="SSF144083">
    <property type="entry name" value="Magnesium transport protein CorA, transmembrane region"/>
    <property type="match status" value="1"/>
</dbReference>
<dbReference type="FunFam" id="1.20.58.340:FF:000004">
    <property type="entry name" value="Magnesium transport protein CorA"/>
    <property type="match status" value="1"/>
</dbReference>
<feature type="coiled-coil region" evidence="12">
    <location>
        <begin position="141"/>
        <end position="168"/>
    </location>
</feature>
<reference evidence="14 15" key="1">
    <citation type="submission" date="2018-08" db="EMBL/GenBank/DDBJ databases">
        <title>A genome reference for cultivated species of the human gut microbiota.</title>
        <authorList>
            <person name="Zou Y."/>
            <person name="Xue W."/>
            <person name="Luo G."/>
        </authorList>
    </citation>
    <scope>NUCLEOTIDE SEQUENCE [LARGE SCALE GENOMIC DNA]</scope>
    <source>
        <strain evidence="14 15">TF09-3</strain>
    </source>
</reference>
<evidence type="ECO:0000256" key="6">
    <source>
        <dbReference type="ARBA" id="ARBA00022842"/>
    </source>
</evidence>
<evidence type="ECO:0000256" key="12">
    <source>
        <dbReference type="SAM" id="Coils"/>
    </source>
</evidence>
<feature type="transmembrane region" description="Helical" evidence="13">
    <location>
        <begin position="288"/>
        <end position="308"/>
    </location>
</feature>
<evidence type="ECO:0000256" key="8">
    <source>
        <dbReference type="ARBA" id="ARBA00023065"/>
    </source>
</evidence>
<dbReference type="GO" id="GO:0050897">
    <property type="term" value="F:cobalt ion binding"/>
    <property type="evidence" value="ECO:0007669"/>
    <property type="project" value="TreeGrafter"/>
</dbReference>
<comment type="catalytic activity">
    <reaction evidence="10">
        <text>Mg(2+)(in) = Mg(2+)(out)</text>
        <dbReference type="Rhea" id="RHEA:29827"/>
        <dbReference type="ChEBI" id="CHEBI:18420"/>
    </reaction>
</comment>
<keyword evidence="8" id="KW-0406">Ion transport</keyword>
<dbReference type="Pfam" id="PF01544">
    <property type="entry name" value="CorA"/>
    <property type="match status" value="1"/>
</dbReference>
<evidence type="ECO:0000256" key="7">
    <source>
        <dbReference type="ARBA" id="ARBA00022989"/>
    </source>
</evidence>
<evidence type="ECO:0000256" key="13">
    <source>
        <dbReference type="SAM" id="Phobius"/>
    </source>
</evidence>
<dbReference type="InterPro" id="IPR045863">
    <property type="entry name" value="CorA_TM1_TM2"/>
</dbReference>
<comment type="caution">
    <text evidence="14">The sequence shown here is derived from an EMBL/GenBank/DDBJ whole genome shotgun (WGS) entry which is preliminary data.</text>
</comment>
<evidence type="ECO:0000256" key="1">
    <source>
        <dbReference type="ARBA" id="ARBA00004651"/>
    </source>
</evidence>
<evidence type="ECO:0000256" key="2">
    <source>
        <dbReference type="ARBA" id="ARBA00009765"/>
    </source>
</evidence>
<dbReference type="AlphaFoldDB" id="A0A3E4PSW4"/>
<keyword evidence="6" id="KW-0460">Magnesium</keyword>
<dbReference type="InterPro" id="IPR002523">
    <property type="entry name" value="MgTranspt_CorA/ZnTranspt_ZntB"/>
</dbReference>
<dbReference type="GO" id="GO:0005886">
    <property type="term" value="C:plasma membrane"/>
    <property type="evidence" value="ECO:0007669"/>
    <property type="project" value="UniProtKB-SubCell"/>
</dbReference>
<comment type="similarity">
    <text evidence="2">Belongs to the CorA metal ion transporter (MIT) (TC 1.A.35) family.</text>
</comment>
<organism evidence="14 15">
    <name type="scientific">Dorea formicigenerans</name>
    <dbReference type="NCBI Taxonomy" id="39486"/>
    <lineage>
        <taxon>Bacteria</taxon>
        <taxon>Bacillati</taxon>
        <taxon>Bacillota</taxon>
        <taxon>Clostridia</taxon>
        <taxon>Lachnospirales</taxon>
        <taxon>Lachnospiraceae</taxon>
        <taxon>Dorea</taxon>
    </lineage>
</organism>
<dbReference type="GO" id="GO:0015095">
    <property type="term" value="F:magnesium ion transmembrane transporter activity"/>
    <property type="evidence" value="ECO:0007669"/>
    <property type="project" value="TreeGrafter"/>
</dbReference>
<dbReference type="CDD" id="cd12826">
    <property type="entry name" value="EcCorA_ZntB-like_u1"/>
    <property type="match status" value="1"/>
</dbReference>
<name>A0A3E4PSW4_9FIRM</name>
<accession>A0A3E4PSW4</accession>
<dbReference type="Proteomes" id="UP000261324">
    <property type="component" value="Unassembled WGS sequence"/>
</dbReference>
<evidence type="ECO:0000256" key="5">
    <source>
        <dbReference type="ARBA" id="ARBA00022692"/>
    </source>
</evidence>
<evidence type="ECO:0008006" key="16">
    <source>
        <dbReference type="Google" id="ProtNLM"/>
    </source>
</evidence>
<comment type="function">
    <text evidence="11">Mediates influx of magnesium ions. Alternates between open and closed states. Activated by low cytoplasmic Mg(2+) levels. Inactive when cytoplasmic Mg(2+) levels are high.</text>
</comment>
<keyword evidence="7 13" id="KW-1133">Transmembrane helix</keyword>
<evidence type="ECO:0000256" key="10">
    <source>
        <dbReference type="ARBA" id="ARBA00034269"/>
    </source>
</evidence>
<sequence length="314" mass="38391">MEAYTLDWQKGQLIQDRMQEANYKRISDKKIDDTMKVQIMNLKEYEQIKEYIPHKKNLLYSMNHVRYCKVDSFHDCVQGIMRVPDLKNHEMFVFGFCMYKQTLYFVEETNQIQLLMEHVKNDVYKNCRLHEVLLMILNYLIDDDVYRMQKIEEQLEKIEENVIGHVQKHLDERIMKYRKHFSELMVSYDQMTNMGEHMQIYMNRNGIQDEEMGWERYVHRTERLHQYAAEMKEYTQQIREIYQTQITLQQNRVMNFLTVVTTIFMPLTLITGWYGMNFYNMQELHWQYGYICVIIISIVVIIAECIYFKKKKML</sequence>
<dbReference type="PANTHER" id="PTHR46494:SF1">
    <property type="entry name" value="CORA FAMILY METAL ION TRANSPORTER (EUROFUNG)"/>
    <property type="match status" value="1"/>
</dbReference>
<evidence type="ECO:0000313" key="14">
    <source>
        <dbReference type="EMBL" id="RGK83144.1"/>
    </source>
</evidence>